<sequence length="288" mass="33428">MGHPLSSNRNQRLVRLERSILEHYTVLNENVHQFPVVIDLPHSGTFVPEDIRSSFLKGVCLSNTDWFLPELYDFLPAMGCTTIINHLSRYVVDMNRPVNSAKHGDYRKTVVYQENTQGSRLYSSPLNENEINRRVGLYYDPYHQALEKLLREKLKVYPSVLLLDLHSFFLDFGDGGSQDIYLSNRRGVTSSEQTLYGLHENLTAQGYSVIDNANLGGHIINHYRELFGERIEGVMMELRYTKYIADRYFGEEELTDRNEMLFQSAKQKLKEAFMRLPYFQGVNTKQAK</sequence>
<dbReference type="KEGG" id="ckr:CKR_3404"/>
<protein>
    <recommendedName>
        <fullName evidence="3">N-formylglutamate amidohydrolase</fullName>
    </recommendedName>
</protein>
<evidence type="ECO:0000313" key="1">
    <source>
        <dbReference type="EMBL" id="BAH08455.1"/>
    </source>
</evidence>
<dbReference type="AlphaFoldDB" id="B9DXL2"/>
<reference evidence="2" key="1">
    <citation type="submission" date="2005-09" db="EMBL/GenBank/DDBJ databases">
        <title>Complete genome sequence of Clostridium kluyveri and comparative genomics of Clostridia species.</title>
        <authorList>
            <person name="Inui M."/>
            <person name="Nonaka H."/>
            <person name="Shinoda Y."/>
            <person name="Ikenaga Y."/>
            <person name="Abe M."/>
            <person name="Naito K."/>
            <person name="Vertes A.A."/>
            <person name="Yukawa H."/>
        </authorList>
    </citation>
    <scope>NUCLEOTIDE SEQUENCE [LARGE SCALE GENOMIC DNA]</scope>
    <source>
        <strain evidence="2">NBRC 12016</strain>
    </source>
</reference>
<gene>
    <name evidence="1" type="ordered locus">CKR_3404</name>
</gene>
<proteinExistence type="predicted"/>
<evidence type="ECO:0000313" key="2">
    <source>
        <dbReference type="Proteomes" id="UP000007969"/>
    </source>
</evidence>
<dbReference type="Proteomes" id="UP000007969">
    <property type="component" value="Chromosome"/>
</dbReference>
<dbReference type="SUPFAM" id="SSF53187">
    <property type="entry name" value="Zn-dependent exopeptidases"/>
    <property type="match status" value="1"/>
</dbReference>
<organism evidence="1 2">
    <name type="scientific">Clostridium kluyveri (strain NBRC 12016)</name>
    <dbReference type="NCBI Taxonomy" id="583346"/>
    <lineage>
        <taxon>Bacteria</taxon>
        <taxon>Bacillati</taxon>
        <taxon>Bacillota</taxon>
        <taxon>Clostridia</taxon>
        <taxon>Eubacteriales</taxon>
        <taxon>Clostridiaceae</taxon>
        <taxon>Clostridium</taxon>
    </lineage>
</organism>
<dbReference type="EMBL" id="AP009049">
    <property type="protein sequence ID" value="BAH08455.1"/>
    <property type="molecule type" value="Genomic_DNA"/>
</dbReference>
<name>B9DXL2_CLOK1</name>
<accession>B9DXL2</accession>
<dbReference type="HOGENOM" id="CLU_069318_2_1_9"/>
<dbReference type="Pfam" id="PF05013">
    <property type="entry name" value="FGase"/>
    <property type="match status" value="1"/>
</dbReference>
<dbReference type="Gene3D" id="3.40.630.40">
    <property type="entry name" value="Zn-dependent exopeptidases"/>
    <property type="match status" value="1"/>
</dbReference>
<evidence type="ECO:0008006" key="3">
    <source>
        <dbReference type="Google" id="ProtNLM"/>
    </source>
</evidence>
<dbReference type="InterPro" id="IPR007709">
    <property type="entry name" value="N-FG_amidohydro"/>
</dbReference>